<name>A0A841FWW2_9ACTN</name>
<comment type="caution">
    <text evidence="1">The sequence shown here is derived from an EMBL/GenBank/DDBJ whole genome shotgun (WGS) entry which is preliminary data.</text>
</comment>
<evidence type="ECO:0000313" key="2">
    <source>
        <dbReference type="Proteomes" id="UP000548476"/>
    </source>
</evidence>
<reference evidence="1 2" key="1">
    <citation type="submission" date="2020-08" db="EMBL/GenBank/DDBJ databases">
        <title>Genomic Encyclopedia of Type Strains, Phase IV (KMG-IV): sequencing the most valuable type-strain genomes for metagenomic binning, comparative biology and taxonomic classification.</title>
        <authorList>
            <person name="Goeker M."/>
        </authorList>
    </citation>
    <scope>NUCLEOTIDE SEQUENCE [LARGE SCALE GENOMIC DNA]</scope>
    <source>
        <strain evidence="1 2">YIM 65646</strain>
    </source>
</reference>
<dbReference type="Proteomes" id="UP000548476">
    <property type="component" value="Unassembled WGS sequence"/>
</dbReference>
<organism evidence="1 2">
    <name type="scientific">Phytomonospora endophytica</name>
    <dbReference type="NCBI Taxonomy" id="714109"/>
    <lineage>
        <taxon>Bacteria</taxon>
        <taxon>Bacillati</taxon>
        <taxon>Actinomycetota</taxon>
        <taxon>Actinomycetes</taxon>
        <taxon>Micromonosporales</taxon>
        <taxon>Micromonosporaceae</taxon>
        <taxon>Phytomonospora</taxon>
    </lineage>
</organism>
<keyword evidence="2" id="KW-1185">Reference proteome</keyword>
<accession>A0A841FWW2</accession>
<dbReference type="AlphaFoldDB" id="A0A841FWW2"/>
<evidence type="ECO:0000313" key="1">
    <source>
        <dbReference type="EMBL" id="MBB6038022.1"/>
    </source>
</evidence>
<proteinExistence type="predicted"/>
<sequence length="90" mass="9255">MSGFAVDPSALEAIASRLGSAADVLLDLGSTFPPNADAADATEAVNALYQHIIDVAATYCTTVVEAAEKATHTTDQYARGEAAAADLFDH</sequence>
<protein>
    <submittedName>
        <fullName evidence="1">Uncharacterized protein</fullName>
    </submittedName>
</protein>
<dbReference type="RefSeq" id="WP_184790818.1">
    <property type="nucleotide sequence ID" value="NZ_BONT01000066.1"/>
</dbReference>
<dbReference type="EMBL" id="JACHGT010000014">
    <property type="protein sequence ID" value="MBB6038022.1"/>
    <property type="molecule type" value="Genomic_DNA"/>
</dbReference>
<gene>
    <name evidence="1" type="ORF">HNR73_005902</name>
</gene>